<dbReference type="EMBL" id="CP112998">
    <property type="protein sequence ID" value="WAC14919.1"/>
    <property type="molecule type" value="Genomic_DNA"/>
</dbReference>
<dbReference type="Proteomes" id="UP001164653">
    <property type="component" value="Chromosome"/>
</dbReference>
<protein>
    <submittedName>
        <fullName evidence="2">Uncharacterized protein</fullName>
    </submittedName>
</protein>
<gene>
    <name evidence="2" type="ORF">ON006_13330</name>
</gene>
<evidence type="ECO:0000313" key="3">
    <source>
        <dbReference type="Proteomes" id="UP001164653"/>
    </source>
</evidence>
<feature type="region of interest" description="Disordered" evidence="1">
    <location>
        <begin position="33"/>
        <end position="52"/>
    </location>
</feature>
<dbReference type="KEGG" id="dpf:ON006_13330"/>
<name>A0A9E8NJ16_9BACT</name>
<sequence>MKNENQNPFEEKINKSIEIAKEKLTELDDDQLEKLSGGSTDQEMTTGHGSACSCQTLCPEN</sequence>
<keyword evidence="3" id="KW-1185">Reference proteome</keyword>
<evidence type="ECO:0000256" key="1">
    <source>
        <dbReference type="SAM" id="MobiDB-lite"/>
    </source>
</evidence>
<dbReference type="AlphaFoldDB" id="A0A9E8NJ16"/>
<feature type="compositionally biased region" description="Polar residues" evidence="1">
    <location>
        <begin position="37"/>
        <end position="52"/>
    </location>
</feature>
<reference evidence="2" key="1">
    <citation type="submission" date="2022-11" db="EMBL/GenBank/DDBJ databases">
        <title>Dyadobacter pollutisoli sp. nov., isolated from plastic dumped soil.</title>
        <authorList>
            <person name="Kim J.M."/>
            <person name="Kim K.R."/>
            <person name="Lee J.K."/>
            <person name="Hao L."/>
            <person name="Jeon C.O."/>
        </authorList>
    </citation>
    <scope>NUCLEOTIDE SEQUENCE</scope>
    <source>
        <strain evidence="2">U1</strain>
    </source>
</reference>
<dbReference type="RefSeq" id="WP_244820286.1">
    <property type="nucleotide sequence ID" value="NZ_CP112998.1"/>
</dbReference>
<organism evidence="2 3">
    <name type="scientific">Dyadobacter pollutisoli</name>
    <dbReference type="NCBI Taxonomy" id="2910158"/>
    <lineage>
        <taxon>Bacteria</taxon>
        <taxon>Pseudomonadati</taxon>
        <taxon>Bacteroidota</taxon>
        <taxon>Cytophagia</taxon>
        <taxon>Cytophagales</taxon>
        <taxon>Spirosomataceae</taxon>
        <taxon>Dyadobacter</taxon>
    </lineage>
</organism>
<proteinExistence type="predicted"/>
<accession>A0A9E8NJ16</accession>
<evidence type="ECO:0000313" key="2">
    <source>
        <dbReference type="EMBL" id="WAC14919.1"/>
    </source>
</evidence>